<reference evidence="2" key="1">
    <citation type="submission" date="2018-06" db="EMBL/GenBank/DDBJ databases">
        <authorList>
            <person name="Zhirakovskaya E."/>
        </authorList>
    </citation>
    <scope>NUCLEOTIDE SEQUENCE</scope>
</reference>
<evidence type="ECO:0000313" key="2">
    <source>
        <dbReference type="EMBL" id="VAX01338.1"/>
    </source>
</evidence>
<proteinExistence type="predicted"/>
<gene>
    <name evidence="2" type="ORF">MNBD_GAMMA20-1906</name>
</gene>
<name>A0A3B1APN5_9ZZZZ</name>
<evidence type="ECO:0000256" key="1">
    <source>
        <dbReference type="SAM" id="Phobius"/>
    </source>
</evidence>
<keyword evidence="1" id="KW-0812">Transmembrane</keyword>
<organism evidence="2">
    <name type="scientific">hydrothermal vent metagenome</name>
    <dbReference type="NCBI Taxonomy" id="652676"/>
    <lineage>
        <taxon>unclassified sequences</taxon>
        <taxon>metagenomes</taxon>
        <taxon>ecological metagenomes</taxon>
    </lineage>
</organism>
<keyword evidence="1" id="KW-1133">Transmembrane helix</keyword>
<feature type="transmembrane region" description="Helical" evidence="1">
    <location>
        <begin position="6"/>
        <end position="24"/>
    </location>
</feature>
<keyword evidence="1" id="KW-0472">Membrane</keyword>
<dbReference type="EMBL" id="UOFU01000226">
    <property type="protein sequence ID" value="VAX01338.1"/>
    <property type="molecule type" value="Genomic_DNA"/>
</dbReference>
<dbReference type="AlphaFoldDB" id="A0A3B1APN5"/>
<accession>A0A3B1APN5</accession>
<protein>
    <submittedName>
        <fullName evidence="2">Uncharacterized protein</fullName>
    </submittedName>
</protein>
<sequence length="39" mass="4209">MDAVALGSIAAVVVTIIIFVVLSIRLKHLMDSTHSEDKD</sequence>